<reference evidence="2" key="1">
    <citation type="journal article" date="2018" name="Front. Microbiol.">
        <title>Genome-Based Analysis Reveals the Taxonomy and Diversity of the Family Idiomarinaceae.</title>
        <authorList>
            <person name="Liu Y."/>
            <person name="Lai Q."/>
            <person name="Shao Z."/>
        </authorList>
    </citation>
    <scope>NUCLEOTIDE SEQUENCE [LARGE SCALE GENOMIC DNA]</scope>
    <source>
        <strain evidence="2">AIS</strain>
    </source>
</reference>
<accession>A0A432WUF1</accession>
<comment type="caution">
    <text evidence="1">The sequence shown here is derived from an EMBL/GenBank/DDBJ whole genome shotgun (WGS) entry which is preliminary data.</text>
</comment>
<evidence type="ECO:0000313" key="1">
    <source>
        <dbReference type="EMBL" id="RUO37396.1"/>
    </source>
</evidence>
<dbReference type="EMBL" id="PIPP01000002">
    <property type="protein sequence ID" value="RUO37396.1"/>
    <property type="molecule type" value="Genomic_DNA"/>
</dbReference>
<dbReference type="RefSeq" id="WP_126806594.1">
    <property type="nucleotide sequence ID" value="NZ_PIPP01000002.1"/>
</dbReference>
<name>A0A432WUF1_9GAMM</name>
<gene>
    <name evidence="1" type="ORF">CWE13_05400</name>
</gene>
<protein>
    <recommendedName>
        <fullName evidence="3">Ankyrin repeat domain-containing protein</fullName>
    </recommendedName>
</protein>
<evidence type="ECO:0008006" key="3">
    <source>
        <dbReference type="Google" id="ProtNLM"/>
    </source>
</evidence>
<evidence type="ECO:0000313" key="2">
    <source>
        <dbReference type="Proteomes" id="UP000286934"/>
    </source>
</evidence>
<dbReference type="Proteomes" id="UP000286934">
    <property type="component" value="Unassembled WGS sequence"/>
</dbReference>
<keyword evidence="2" id="KW-1185">Reference proteome</keyword>
<dbReference type="OrthoDB" id="9840543at2"/>
<proteinExistence type="predicted"/>
<sequence length="276" mass="31540">MLRRPTVLCAFAALFLGLIWLFYIEIFSFESPPENVEENTLSLPDVRLDAVSRERSSTELDRLDLVDSNNVEINLEQFRGLRKGELMKKLIETNSVTTEVLIGLVENGFIDINEILRDDHPQGSDHYTPLYAALVAGTSTEEQLELFLDYGAHIDPSLEAWHYIISKQEGPTADLLIRNAYYDHKQIWRIAELAYDFGNMDLFTHLLTDDVLPAEKIDSLIELTLADVKRNQALGAPSSQTLNQIQHLKALTLLNSEQYLMLLSLEEQIIQEHKRE</sequence>
<dbReference type="AlphaFoldDB" id="A0A432WUF1"/>
<organism evidence="1 2">
    <name type="scientific">Aliidiomarina shirensis</name>
    <dbReference type="NCBI Taxonomy" id="1048642"/>
    <lineage>
        <taxon>Bacteria</taxon>
        <taxon>Pseudomonadati</taxon>
        <taxon>Pseudomonadota</taxon>
        <taxon>Gammaproteobacteria</taxon>
        <taxon>Alteromonadales</taxon>
        <taxon>Idiomarinaceae</taxon>
        <taxon>Aliidiomarina</taxon>
    </lineage>
</organism>